<protein>
    <submittedName>
        <fullName evidence="1">Ras-related protein RABA5e</fullName>
    </submittedName>
</protein>
<comment type="caution">
    <text evidence="1">The sequence shown here is derived from an EMBL/GenBank/DDBJ whole genome shotgun (WGS) entry which is preliminary data.</text>
</comment>
<evidence type="ECO:0000313" key="1">
    <source>
        <dbReference type="EMBL" id="KAI8011380.1"/>
    </source>
</evidence>
<accession>A0ACC0HDQ8</accession>
<organism evidence="1 2">
    <name type="scientific">Camellia lanceoleosa</name>
    <dbReference type="NCBI Taxonomy" id="1840588"/>
    <lineage>
        <taxon>Eukaryota</taxon>
        <taxon>Viridiplantae</taxon>
        <taxon>Streptophyta</taxon>
        <taxon>Embryophyta</taxon>
        <taxon>Tracheophyta</taxon>
        <taxon>Spermatophyta</taxon>
        <taxon>Magnoliopsida</taxon>
        <taxon>eudicotyledons</taxon>
        <taxon>Gunneridae</taxon>
        <taxon>Pentapetalae</taxon>
        <taxon>asterids</taxon>
        <taxon>Ericales</taxon>
        <taxon>Theaceae</taxon>
        <taxon>Camellia</taxon>
    </lineage>
</organism>
<dbReference type="Proteomes" id="UP001060215">
    <property type="component" value="Chromosome 5"/>
</dbReference>
<gene>
    <name evidence="1" type="ORF">LOK49_LG06G01326</name>
</gene>
<dbReference type="EMBL" id="CM045762">
    <property type="protein sequence ID" value="KAI8011380.1"/>
    <property type="molecule type" value="Genomic_DNA"/>
</dbReference>
<proteinExistence type="predicted"/>
<evidence type="ECO:0000313" key="2">
    <source>
        <dbReference type="Proteomes" id="UP001060215"/>
    </source>
</evidence>
<name>A0ACC0HDQ8_9ERIC</name>
<reference evidence="1 2" key="1">
    <citation type="journal article" date="2022" name="Plant J.">
        <title>Chromosome-level genome of Camellia lanceoleosa provides a valuable resource for understanding genome evolution and self-incompatibility.</title>
        <authorList>
            <person name="Gong W."/>
            <person name="Xiao S."/>
            <person name="Wang L."/>
            <person name="Liao Z."/>
            <person name="Chang Y."/>
            <person name="Mo W."/>
            <person name="Hu G."/>
            <person name="Li W."/>
            <person name="Zhao G."/>
            <person name="Zhu H."/>
            <person name="Hu X."/>
            <person name="Ji K."/>
            <person name="Xiang X."/>
            <person name="Song Q."/>
            <person name="Yuan D."/>
            <person name="Jin S."/>
            <person name="Zhang L."/>
        </authorList>
    </citation>
    <scope>NUCLEOTIDE SEQUENCE [LARGE SCALE GENOMIC DNA]</scope>
    <source>
        <strain evidence="1">SQ_2022a</strain>
    </source>
</reference>
<sequence>MEKSEEEYLFKIVVIGDSAVGKSNLLSRFARDEFDLQSKATVGVEFQTQVMELDGKEIKAQVWDTAGQERFRVVTSPYYRGAVGALTVYDITRRTTSDSIKRWLDELKRLPSSPPFEGSMGNGPAKSLEVSNSLLLQILLTRTQR</sequence>
<keyword evidence="2" id="KW-1185">Reference proteome</keyword>